<dbReference type="InterPro" id="IPR000322">
    <property type="entry name" value="Glyco_hydro_31_TIM"/>
</dbReference>
<dbReference type="OrthoDB" id="5839090at2759"/>
<evidence type="ECO:0000256" key="4">
    <source>
        <dbReference type="ARBA" id="ARBA00023295"/>
    </source>
</evidence>
<accession>A0A2G9SDM5</accession>
<comment type="similarity">
    <text evidence="1 5">Belongs to the glycosyl hydrolase 31 family.</text>
</comment>
<dbReference type="GO" id="GO:0004558">
    <property type="term" value="F:alpha-1,4-glucosidase activity"/>
    <property type="evidence" value="ECO:0007669"/>
    <property type="project" value="TreeGrafter"/>
</dbReference>
<keyword evidence="2 5" id="KW-0378">Hydrolase</keyword>
<feature type="non-terminal residue" evidence="8">
    <location>
        <position position="107"/>
    </location>
</feature>
<dbReference type="PANTHER" id="PTHR22762">
    <property type="entry name" value="ALPHA-GLUCOSIDASE"/>
    <property type="match status" value="1"/>
</dbReference>
<dbReference type="Gene3D" id="2.60.40.1180">
    <property type="entry name" value="Golgi alpha-mannosidase II"/>
    <property type="match status" value="1"/>
</dbReference>
<dbReference type="GO" id="GO:0005980">
    <property type="term" value="P:glycogen catabolic process"/>
    <property type="evidence" value="ECO:0007669"/>
    <property type="project" value="TreeGrafter"/>
</dbReference>
<evidence type="ECO:0000313" key="9">
    <source>
        <dbReference type="Proteomes" id="UP000228934"/>
    </source>
</evidence>
<dbReference type="SUPFAM" id="SSF51011">
    <property type="entry name" value="Glycosyl hydrolase domain"/>
    <property type="match status" value="1"/>
</dbReference>
<organism evidence="8 9">
    <name type="scientific">Aquarana catesbeiana</name>
    <name type="common">American bullfrog</name>
    <name type="synonym">Rana catesbeiana</name>
    <dbReference type="NCBI Taxonomy" id="8400"/>
    <lineage>
        <taxon>Eukaryota</taxon>
        <taxon>Metazoa</taxon>
        <taxon>Chordata</taxon>
        <taxon>Craniata</taxon>
        <taxon>Vertebrata</taxon>
        <taxon>Euteleostomi</taxon>
        <taxon>Amphibia</taxon>
        <taxon>Batrachia</taxon>
        <taxon>Anura</taxon>
        <taxon>Neobatrachia</taxon>
        <taxon>Ranoidea</taxon>
        <taxon>Ranidae</taxon>
        <taxon>Aquarana</taxon>
    </lineage>
</organism>
<evidence type="ECO:0000259" key="6">
    <source>
        <dbReference type="Pfam" id="PF01055"/>
    </source>
</evidence>
<keyword evidence="3" id="KW-0325">Glycoprotein</keyword>
<dbReference type="InterPro" id="IPR017853">
    <property type="entry name" value="GH"/>
</dbReference>
<keyword evidence="9" id="KW-1185">Reference proteome</keyword>
<dbReference type="InterPro" id="IPR048395">
    <property type="entry name" value="Glyco_hydro_31_C"/>
</dbReference>
<evidence type="ECO:0000313" key="8">
    <source>
        <dbReference type="EMBL" id="PIO38202.1"/>
    </source>
</evidence>
<dbReference type="PANTHER" id="PTHR22762:SF92">
    <property type="entry name" value="LYSOSOMAL ALPHA-GLUCOSIDASE"/>
    <property type="match status" value="1"/>
</dbReference>
<evidence type="ECO:0008006" key="10">
    <source>
        <dbReference type="Google" id="ProtNLM"/>
    </source>
</evidence>
<evidence type="ECO:0000256" key="3">
    <source>
        <dbReference type="ARBA" id="ARBA00023180"/>
    </source>
</evidence>
<proteinExistence type="inferred from homology"/>
<dbReference type="Gene3D" id="3.20.20.80">
    <property type="entry name" value="Glycosidases"/>
    <property type="match status" value="1"/>
</dbReference>
<dbReference type="Pfam" id="PF01055">
    <property type="entry name" value="Glyco_hydro_31_2nd"/>
    <property type="match status" value="1"/>
</dbReference>
<dbReference type="Pfam" id="PF21365">
    <property type="entry name" value="Glyco_hydro_31_3rd"/>
    <property type="match status" value="1"/>
</dbReference>
<protein>
    <recommendedName>
        <fullName evidence="10">DUF5110 domain-containing protein</fullName>
    </recommendedName>
</protein>
<dbReference type="InterPro" id="IPR013780">
    <property type="entry name" value="Glyco_hydro_b"/>
</dbReference>
<dbReference type="Proteomes" id="UP000228934">
    <property type="component" value="Unassembled WGS sequence"/>
</dbReference>
<evidence type="ECO:0000256" key="5">
    <source>
        <dbReference type="RuleBase" id="RU361185"/>
    </source>
</evidence>
<dbReference type="GO" id="GO:0005765">
    <property type="term" value="C:lysosomal membrane"/>
    <property type="evidence" value="ECO:0007669"/>
    <property type="project" value="TreeGrafter"/>
</dbReference>
<gene>
    <name evidence="8" type="ORF">AB205_0205280</name>
</gene>
<reference evidence="9" key="1">
    <citation type="journal article" date="2017" name="Nat. Commun.">
        <title>The North American bullfrog draft genome provides insight into hormonal regulation of long noncoding RNA.</title>
        <authorList>
            <person name="Hammond S.A."/>
            <person name="Warren R.L."/>
            <person name="Vandervalk B.P."/>
            <person name="Kucuk E."/>
            <person name="Khan H."/>
            <person name="Gibb E.A."/>
            <person name="Pandoh P."/>
            <person name="Kirk H."/>
            <person name="Zhao Y."/>
            <person name="Jones M."/>
            <person name="Mungall A.J."/>
            <person name="Coope R."/>
            <person name="Pleasance S."/>
            <person name="Moore R.A."/>
            <person name="Holt R.A."/>
            <person name="Round J.M."/>
            <person name="Ohora S."/>
            <person name="Walle B.V."/>
            <person name="Veldhoen N."/>
            <person name="Helbing C.C."/>
            <person name="Birol I."/>
        </authorList>
    </citation>
    <scope>NUCLEOTIDE SEQUENCE [LARGE SCALE GENOMIC DNA]</scope>
</reference>
<name>A0A2G9SDM5_AQUCT</name>
<evidence type="ECO:0000256" key="2">
    <source>
        <dbReference type="ARBA" id="ARBA00022801"/>
    </source>
</evidence>
<evidence type="ECO:0000259" key="7">
    <source>
        <dbReference type="Pfam" id="PF21365"/>
    </source>
</evidence>
<dbReference type="EMBL" id="KV924215">
    <property type="protein sequence ID" value="PIO38202.1"/>
    <property type="molecule type" value="Genomic_DNA"/>
</dbReference>
<evidence type="ECO:0000256" key="1">
    <source>
        <dbReference type="ARBA" id="ARBA00007806"/>
    </source>
</evidence>
<dbReference type="SUPFAM" id="SSF51445">
    <property type="entry name" value="(Trans)glycosidases"/>
    <property type="match status" value="1"/>
</dbReference>
<feature type="domain" description="Glycoside hydrolase family 31 TIM barrel" evidence="6">
    <location>
        <begin position="1"/>
        <end position="42"/>
    </location>
</feature>
<dbReference type="GO" id="GO:0007040">
    <property type="term" value="P:lysosome organization"/>
    <property type="evidence" value="ECO:0007669"/>
    <property type="project" value="TreeGrafter"/>
</dbReference>
<sequence>MRNHNSRDSRPQEPYVFSEKSQTAIRNALYIRYSLLPYLYTLFHKAHSLGDTVARALFVEFPTDPNTWTIDRQFFWGEALLITPVLEQGKTEVNGYFPSGTWYSFPT</sequence>
<dbReference type="FunFam" id="2.60.40.1180:FF:000001">
    <property type="entry name" value="Maltase-glucoamylase, intestinal"/>
    <property type="match status" value="1"/>
</dbReference>
<feature type="domain" description="Glycosyl hydrolase family 31 C-terminal" evidence="7">
    <location>
        <begin position="50"/>
        <end position="105"/>
    </location>
</feature>
<keyword evidence="4 5" id="KW-0326">Glycosidase</keyword>
<dbReference type="AlphaFoldDB" id="A0A2G9SDM5"/>